<comment type="caution">
    <text evidence="3">The sequence shown here is derived from an EMBL/GenBank/DDBJ whole genome shotgun (WGS) entry which is preliminary data.</text>
</comment>
<dbReference type="Gene3D" id="1.10.260.40">
    <property type="entry name" value="lambda repressor-like DNA-binding domains"/>
    <property type="match status" value="1"/>
</dbReference>
<dbReference type="Proteomes" id="UP000095256">
    <property type="component" value="Unassembled WGS sequence"/>
</dbReference>
<dbReference type="InterPro" id="IPR014710">
    <property type="entry name" value="RmlC-like_jellyroll"/>
</dbReference>
<keyword evidence="1 3" id="KW-0238">DNA-binding</keyword>
<dbReference type="SMART" id="SM00530">
    <property type="entry name" value="HTH_XRE"/>
    <property type="match status" value="1"/>
</dbReference>
<dbReference type="InterPro" id="IPR001387">
    <property type="entry name" value="Cro/C1-type_HTH"/>
</dbReference>
<dbReference type="InterPro" id="IPR011051">
    <property type="entry name" value="RmlC_Cupin_sf"/>
</dbReference>
<organism evidence="3 4">
    <name type="scientific">Enterococcus rivorum</name>
    <dbReference type="NCBI Taxonomy" id="762845"/>
    <lineage>
        <taxon>Bacteria</taxon>
        <taxon>Bacillati</taxon>
        <taxon>Bacillota</taxon>
        <taxon>Bacilli</taxon>
        <taxon>Lactobacillales</taxon>
        <taxon>Enterococcaceae</taxon>
        <taxon>Enterococcus</taxon>
    </lineage>
</organism>
<dbReference type="Gene3D" id="2.60.120.10">
    <property type="entry name" value="Jelly Rolls"/>
    <property type="match status" value="1"/>
</dbReference>
<evidence type="ECO:0000259" key="2">
    <source>
        <dbReference type="PROSITE" id="PS50943"/>
    </source>
</evidence>
<dbReference type="CDD" id="cd00093">
    <property type="entry name" value="HTH_XRE"/>
    <property type="match status" value="1"/>
</dbReference>
<dbReference type="PANTHER" id="PTHR46797">
    <property type="entry name" value="HTH-TYPE TRANSCRIPTIONAL REGULATOR"/>
    <property type="match status" value="1"/>
</dbReference>
<dbReference type="CDD" id="cd02209">
    <property type="entry name" value="cupin_XRE_C"/>
    <property type="match status" value="1"/>
</dbReference>
<dbReference type="EMBL" id="MIEK01000001">
    <property type="protein sequence ID" value="OEH84044.1"/>
    <property type="molecule type" value="Genomic_DNA"/>
</dbReference>
<dbReference type="STRING" id="762845.BCR26_00830"/>
<dbReference type="Pfam" id="PF07883">
    <property type="entry name" value="Cupin_2"/>
    <property type="match status" value="1"/>
</dbReference>
<sequence length="186" mass="21301">MELLGEKVKKLRQLKGFTLKDMSGKVGLSTGYLSQFERGITTIAVEHLVSISEVLGVNIKYFFEEEEEVKEEELVVRSYDQKVLRILNQCVYKSLSTAPKNKIMMPKLVEMTPALESEHLDSYPHQGEEFIYVLEGVLTLKVNEQEYQLFPGDSSHYPSTTPHNWGNYTNKMVKFIAVHVPSDLEI</sequence>
<dbReference type="OrthoDB" id="34624at2"/>
<dbReference type="AlphaFoldDB" id="A0A1E5L1S4"/>
<dbReference type="SUPFAM" id="SSF51182">
    <property type="entry name" value="RmlC-like cupins"/>
    <property type="match status" value="1"/>
</dbReference>
<dbReference type="PANTHER" id="PTHR46797:SF25">
    <property type="entry name" value="TRANSCRIPTIONAL REGULATOR"/>
    <property type="match status" value="1"/>
</dbReference>
<dbReference type="GO" id="GO:0003677">
    <property type="term" value="F:DNA binding"/>
    <property type="evidence" value="ECO:0007669"/>
    <property type="project" value="UniProtKB-KW"/>
</dbReference>
<dbReference type="InterPro" id="IPR010982">
    <property type="entry name" value="Lambda_DNA-bd_dom_sf"/>
</dbReference>
<evidence type="ECO:0000313" key="3">
    <source>
        <dbReference type="EMBL" id="OEH84044.1"/>
    </source>
</evidence>
<keyword evidence="4" id="KW-1185">Reference proteome</keyword>
<name>A0A1E5L1S4_9ENTE</name>
<dbReference type="InterPro" id="IPR050807">
    <property type="entry name" value="TransReg_Diox_bact_type"/>
</dbReference>
<reference evidence="3 4" key="1">
    <citation type="submission" date="2016-09" db="EMBL/GenBank/DDBJ databases">
        <authorList>
            <person name="Capua I."/>
            <person name="De Benedictis P."/>
            <person name="Joannis T."/>
            <person name="Lombin L.H."/>
            <person name="Cattoli G."/>
        </authorList>
    </citation>
    <scope>NUCLEOTIDE SEQUENCE [LARGE SCALE GENOMIC DNA]</scope>
    <source>
        <strain evidence="3 4">LMG 25899</strain>
    </source>
</reference>
<evidence type="ECO:0000256" key="1">
    <source>
        <dbReference type="ARBA" id="ARBA00023125"/>
    </source>
</evidence>
<protein>
    <submittedName>
        <fullName evidence="3">DNA-binding protein</fullName>
    </submittedName>
</protein>
<feature type="domain" description="HTH cro/C1-type" evidence="2">
    <location>
        <begin position="8"/>
        <end position="62"/>
    </location>
</feature>
<dbReference type="GO" id="GO:0003700">
    <property type="term" value="F:DNA-binding transcription factor activity"/>
    <property type="evidence" value="ECO:0007669"/>
    <property type="project" value="TreeGrafter"/>
</dbReference>
<evidence type="ECO:0000313" key="4">
    <source>
        <dbReference type="Proteomes" id="UP000095256"/>
    </source>
</evidence>
<dbReference type="InterPro" id="IPR013096">
    <property type="entry name" value="Cupin_2"/>
</dbReference>
<dbReference type="GO" id="GO:0005829">
    <property type="term" value="C:cytosol"/>
    <property type="evidence" value="ECO:0007669"/>
    <property type="project" value="TreeGrafter"/>
</dbReference>
<dbReference type="SUPFAM" id="SSF47413">
    <property type="entry name" value="lambda repressor-like DNA-binding domains"/>
    <property type="match status" value="1"/>
</dbReference>
<accession>A0A1E5L1S4</accession>
<dbReference type="Pfam" id="PF01381">
    <property type="entry name" value="HTH_3"/>
    <property type="match status" value="1"/>
</dbReference>
<dbReference type="RefSeq" id="WP_069697055.1">
    <property type="nucleotide sequence ID" value="NZ_JBHUJY010000001.1"/>
</dbReference>
<proteinExistence type="predicted"/>
<dbReference type="PROSITE" id="PS50943">
    <property type="entry name" value="HTH_CROC1"/>
    <property type="match status" value="1"/>
</dbReference>
<gene>
    <name evidence="3" type="ORF">BCR26_00830</name>
</gene>